<sequence length="103" mass="11692">MKLTSSIETVTQVFIFLFFVCFLNKSESGVDRFGPWARPLSSQRTMCVAALFVYTAEICVYISVHNQGAAAPQLHCKNTQPPFTFNTRISQPRRLQDIPYILS</sequence>
<gene>
    <name evidence="1" type="ORF">XNOV1_A042937</name>
</gene>
<name>A0AAV1G076_XYRNO</name>
<proteinExistence type="predicted"/>
<reference evidence="1" key="1">
    <citation type="submission" date="2023-08" db="EMBL/GenBank/DDBJ databases">
        <authorList>
            <person name="Alioto T."/>
            <person name="Alioto T."/>
            <person name="Gomez Garrido J."/>
        </authorList>
    </citation>
    <scope>NUCLEOTIDE SEQUENCE</scope>
</reference>
<dbReference type="EMBL" id="OY660874">
    <property type="protein sequence ID" value="CAJ1066626.1"/>
    <property type="molecule type" value="Genomic_DNA"/>
</dbReference>
<organism evidence="1 2">
    <name type="scientific">Xyrichtys novacula</name>
    <name type="common">Pearly razorfish</name>
    <name type="synonym">Hemipteronotus novacula</name>
    <dbReference type="NCBI Taxonomy" id="13765"/>
    <lineage>
        <taxon>Eukaryota</taxon>
        <taxon>Metazoa</taxon>
        <taxon>Chordata</taxon>
        <taxon>Craniata</taxon>
        <taxon>Vertebrata</taxon>
        <taxon>Euteleostomi</taxon>
        <taxon>Actinopterygii</taxon>
        <taxon>Neopterygii</taxon>
        <taxon>Teleostei</taxon>
        <taxon>Neoteleostei</taxon>
        <taxon>Acanthomorphata</taxon>
        <taxon>Eupercaria</taxon>
        <taxon>Labriformes</taxon>
        <taxon>Labridae</taxon>
        <taxon>Xyrichtys</taxon>
    </lineage>
</organism>
<dbReference type="Proteomes" id="UP001178508">
    <property type="component" value="Chromosome 11"/>
</dbReference>
<evidence type="ECO:0000313" key="1">
    <source>
        <dbReference type="EMBL" id="CAJ1066626.1"/>
    </source>
</evidence>
<accession>A0AAV1G076</accession>
<evidence type="ECO:0000313" key="2">
    <source>
        <dbReference type="Proteomes" id="UP001178508"/>
    </source>
</evidence>
<dbReference type="AlphaFoldDB" id="A0AAV1G076"/>
<keyword evidence="2" id="KW-1185">Reference proteome</keyword>
<protein>
    <recommendedName>
        <fullName evidence="3">Secreted protein</fullName>
    </recommendedName>
</protein>
<evidence type="ECO:0008006" key="3">
    <source>
        <dbReference type="Google" id="ProtNLM"/>
    </source>
</evidence>